<dbReference type="RefSeq" id="WP_074200531.1">
    <property type="nucleotide sequence ID" value="NZ_FSRE01000001.1"/>
</dbReference>
<dbReference type="Proteomes" id="UP000198461">
    <property type="component" value="Unassembled WGS sequence"/>
</dbReference>
<dbReference type="STRING" id="364032.SAMN05443662_0192"/>
<dbReference type="OrthoDB" id="9783675at2"/>
<protein>
    <recommendedName>
        <fullName evidence="2">DUF4395 domain-containing protein</fullName>
    </recommendedName>
</protein>
<feature type="transmembrane region" description="Helical" evidence="1">
    <location>
        <begin position="100"/>
        <end position="124"/>
    </location>
</feature>
<evidence type="ECO:0000259" key="2">
    <source>
        <dbReference type="Pfam" id="PF14340"/>
    </source>
</evidence>
<feature type="transmembrane region" description="Helical" evidence="1">
    <location>
        <begin position="33"/>
        <end position="54"/>
    </location>
</feature>
<feature type="domain" description="DUF4395" evidence="2">
    <location>
        <begin position="81"/>
        <end position="222"/>
    </location>
</feature>
<evidence type="ECO:0000313" key="3">
    <source>
        <dbReference type="EMBL" id="SIN70852.1"/>
    </source>
</evidence>
<accession>A0A1N6DJ87</accession>
<gene>
    <name evidence="3" type="ORF">SAMN05443662_0192</name>
</gene>
<evidence type="ECO:0000313" key="4">
    <source>
        <dbReference type="Proteomes" id="UP000198461"/>
    </source>
</evidence>
<dbReference type="Pfam" id="PF14340">
    <property type="entry name" value="DUF4395"/>
    <property type="match status" value="1"/>
</dbReference>
<feature type="transmembrane region" description="Helical" evidence="1">
    <location>
        <begin position="189"/>
        <end position="212"/>
    </location>
</feature>
<keyword evidence="4" id="KW-1185">Reference proteome</keyword>
<organism evidence="3 4">
    <name type="scientific">Sulfurivirga caldicuralii</name>
    <dbReference type="NCBI Taxonomy" id="364032"/>
    <lineage>
        <taxon>Bacteria</taxon>
        <taxon>Pseudomonadati</taxon>
        <taxon>Pseudomonadota</taxon>
        <taxon>Gammaproteobacteria</taxon>
        <taxon>Thiotrichales</taxon>
        <taxon>Piscirickettsiaceae</taxon>
        <taxon>Sulfurivirga</taxon>
    </lineage>
</organism>
<dbReference type="AlphaFoldDB" id="A0A1N6DJ87"/>
<keyword evidence="1" id="KW-0812">Transmembrane</keyword>
<keyword evidence="1" id="KW-0472">Membrane</keyword>
<name>A0A1N6DJ87_9GAMM</name>
<sequence>MQAISTFFQDLRDVVVNLWLRDPKEKPVYINDVAVRIRAGILLFIPIYMAFTLWDAIYGSHWIVDGNTAVDTMDTDWDGNIIYAVQAIKRTYDYSLQTWLLLYALFEMLAGMTVTTSRLSPTIYIASLLAKRRPPEWKPLVPKRFAWTLGATFIAVCLVFFNPEVFAHWVNDLTGEKLLPTTEQYMPYWIPLTLVWVCLGFMWIETVLGFCVGCQIHKLLVKVGIFKEECEACNNIDWDAIARRKAERDAQQSG</sequence>
<dbReference type="InterPro" id="IPR025508">
    <property type="entry name" value="DUF4395"/>
</dbReference>
<dbReference type="EMBL" id="FSRE01000001">
    <property type="protein sequence ID" value="SIN70852.1"/>
    <property type="molecule type" value="Genomic_DNA"/>
</dbReference>
<proteinExistence type="predicted"/>
<evidence type="ECO:0000256" key="1">
    <source>
        <dbReference type="SAM" id="Phobius"/>
    </source>
</evidence>
<keyword evidence="1" id="KW-1133">Transmembrane helix</keyword>
<feature type="transmembrane region" description="Helical" evidence="1">
    <location>
        <begin position="145"/>
        <end position="169"/>
    </location>
</feature>
<reference evidence="3 4" key="1">
    <citation type="submission" date="2016-11" db="EMBL/GenBank/DDBJ databases">
        <authorList>
            <person name="Jaros S."/>
            <person name="Januszkiewicz K."/>
            <person name="Wedrychowicz H."/>
        </authorList>
    </citation>
    <scope>NUCLEOTIDE SEQUENCE [LARGE SCALE GENOMIC DNA]</scope>
    <source>
        <strain evidence="3 4">DSM 17737</strain>
    </source>
</reference>